<organism evidence="1 2">
    <name type="scientific">Caerostris extrusa</name>
    <name type="common">Bark spider</name>
    <name type="synonym">Caerostris bankana</name>
    <dbReference type="NCBI Taxonomy" id="172846"/>
    <lineage>
        <taxon>Eukaryota</taxon>
        <taxon>Metazoa</taxon>
        <taxon>Ecdysozoa</taxon>
        <taxon>Arthropoda</taxon>
        <taxon>Chelicerata</taxon>
        <taxon>Arachnida</taxon>
        <taxon>Araneae</taxon>
        <taxon>Araneomorphae</taxon>
        <taxon>Entelegynae</taxon>
        <taxon>Araneoidea</taxon>
        <taxon>Araneidae</taxon>
        <taxon>Caerostris</taxon>
    </lineage>
</organism>
<evidence type="ECO:0000313" key="2">
    <source>
        <dbReference type="Proteomes" id="UP001054945"/>
    </source>
</evidence>
<sequence length="88" mass="9985">MSSDEFNCKRIIFFLQSHLAASIHDTCRLKNSAAFLCKQKTILTAPREARTISVFVENNSAYSISQNATCHCHFECDLWKGPAQKVDF</sequence>
<accession>A0AAV4Q586</accession>
<proteinExistence type="predicted"/>
<gene>
    <name evidence="1" type="ORF">CEXT_301501</name>
</gene>
<dbReference type="AlphaFoldDB" id="A0AAV4Q586"/>
<dbReference type="EMBL" id="BPLR01005458">
    <property type="protein sequence ID" value="GIY02583.1"/>
    <property type="molecule type" value="Genomic_DNA"/>
</dbReference>
<name>A0AAV4Q586_CAEEX</name>
<comment type="caution">
    <text evidence="1">The sequence shown here is derived from an EMBL/GenBank/DDBJ whole genome shotgun (WGS) entry which is preliminary data.</text>
</comment>
<evidence type="ECO:0000313" key="1">
    <source>
        <dbReference type="EMBL" id="GIY02583.1"/>
    </source>
</evidence>
<reference evidence="1 2" key="1">
    <citation type="submission" date="2021-06" db="EMBL/GenBank/DDBJ databases">
        <title>Caerostris extrusa draft genome.</title>
        <authorList>
            <person name="Kono N."/>
            <person name="Arakawa K."/>
        </authorList>
    </citation>
    <scope>NUCLEOTIDE SEQUENCE [LARGE SCALE GENOMIC DNA]</scope>
</reference>
<dbReference type="Proteomes" id="UP001054945">
    <property type="component" value="Unassembled WGS sequence"/>
</dbReference>
<protein>
    <submittedName>
        <fullName evidence="1">Uncharacterized protein</fullName>
    </submittedName>
</protein>
<keyword evidence="2" id="KW-1185">Reference proteome</keyword>